<gene>
    <name evidence="1" type="ORF">LCGC14_0137010</name>
</gene>
<protein>
    <submittedName>
        <fullName evidence="1">Uncharacterized protein</fullName>
    </submittedName>
</protein>
<accession>A0A0F9VHE8</accession>
<comment type="caution">
    <text evidence="1">The sequence shown here is derived from an EMBL/GenBank/DDBJ whole genome shotgun (WGS) entry which is preliminary data.</text>
</comment>
<name>A0A0F9VHE8_9ZZZZ</name>
<sequence>MVIVLAPHRKHGPDRSYTKERTLSGLLSAGGRRAMSLENLSYIACRLTTIFRCSTGLREFILVSTLSSNPPVFQTGSIQREYHAIIHWQALRLPLSLPHRLVDEILIQSADWTAAPAGARHLPSGVSRERGPNLARGTVERSCPHVRLGAAEARRLGSGAQDEGPFVSQSATGVSSHPKALMGVPVLGQGVFFNCQRRHHGRHCISVS</sequence>
<dbReference type="EMBL" id="LAZR01000047">
    <property type="protein sequence ID" value="KKN99257.1"/>
    <property type="molecule type" value="Genomic_DNA"/>
</dbReference>
<evidence type="ECO:0000313" key="1">
    <source>
        <dbReference type="EMBL" id="KKN99257.1"/>
    </source>
</evidence>
<dbReference type="AlphaFoldDB" id="A0A0F9VHE8"/>
<proteinExistence type="predicted"/>
<organism evidence="1">
    <name type="scientific">marine sediment metagenome</name>
    <dbReference type="NCBI Taxonomy" id="412755"/>
    <lineage>
        <taxon>unclassified sequences</taxon>
        <taxon>metagenomes</taxon>
        <taxon>ecological metagenomes</taxon>
    </lineage>
</organism>
<reference evidence="1" key="1">
    <citation type="journal article" date="2015" name="Nature">
        <title>Complex archaea that bridge the gap between prokaryotes and eukaryotes.</title>
        <authorList>
            <person name="Spang A."/>
            <person name="Saw J.H."/>
            <person name="Jorgensen S.L."/>
            <person name="Zaremba-Niedzwiedzka K."/>
            <person name="Martijn J."/>
            <person name="Lind A.E."/>
            <person name="van Eijk R."/>
            <person name="Schleper C."/>
            <person name="Guy L."/>
            <person name="Ettema T.J."/>
        </authorList>
    </citation>
    <scope>NUCLEOTIDE SEQUENCE</scope>
</reference>